<protein>
    <submittedName>
        <fullName evidence="2">Uncharacterized protein</fullName>
    </submittedName>
</protein>
<name>A0A9Q1QGA0_9CARY</name>
<evidence type="ECO:0000313" key="2">
    <source>
        <dbReference type="EMBL" id="KAJ8441072.1"/>
    </source>
</evidence>
<accession>A0A9Q1QGA0</accession>
<feature type="region of interest" description="Disordered" evidence="1">
    <location>
        <begin position="1"/>
        <end position="82"/>
    </location>
</feature>
<gene>
    <name evidence="2" type="ORF">Cgig2_020363</name>
</gene>
<proteinExistence type="predicted"/>
<dbReference type="Proteomes" id="UP001153076">
    <property type="component" value="Unassembled WGS sequence"/>
</dbReference>
<sequence length="241" mass="28064">MDDPARGTMTARWEETPDRSSRHDRCASAESLHRSDEVREIVRLERNGRSRERNYDRSMGGDARQGHPMLKKPQPMTAAPKPHNARKYCEFHKQNSHTTSEWMELKKTFHELVDKGQIDCFLKRGPRSFRKDCDLAREEPREEECTIAIVATIAIGYTEGINRAAWKAQMRWTQQGLTAEQGNRITVPTMTFDGREGQHFNLSHNNPLNCRTKGGHRISTSNFDRYQELYRHYYLGLLEKT</sequence>
<comment type="caution">
    <text evidence="2">The sequence shown here is derived from an EMBL/GenBank/DDBJ whole genome shotgun (WGS) entry which is preliminary data.</text>
</comment>
<keyword evidence="3" id="KW-1185">Reference proteome</keyword>
<organism evidence="2 3">
    <name type="scientific">Carnegiea gigantea</name>
    <dbReference type="NCBI Taxonomy" id="171969"/>
    <lineage>
        <taxon>Eukaryota</taxon>
        <taxon>Viridiplantae</taxon>
        <taxon>Streptophyta</taxon>
        <taxon>Embryophyta</taxon>
        <taxon>Tracheophyta</taxon>
        <taxon>Spermatophyta</taxon>
        <taxon>Magnoliopsida</taxon>
        <taxon>eudicotyledons</taxon>
        <taxon>Gunneridae</taxon>
        <taxon>Pentapetalae</taxon>
        <taxon>Caryophyllales</taxon>
        <taxon>Cactineae</taxon>
        <taxon>Cactaceae</taxon>
        <taxon>Cactoideae</taxon>
        <taxon>Echinocereeae</taxon>
        <taxon>Carnegiea</taxon>
    </lineage>
</organism>
<evidence type="ECO:0000313" key="3">
    <source>
        <dbReference type="Proteomes" id="UP001153076"/>
    </source>
</evidence>
<feature type="compositionally biased region" description="Basic and acidic residues" evidence="1">
    <location>
        <begin position="12"/>
        <end position="56"/>
    </location>
</feature>
<evidence type="ECO:0000256" key="1">
    <source>
        <dbReference type="SAM" id="MobiDB-lite"/>
    </source>
</evidence>
<reference evidence="2" key="1">
    <citation type="submission" date="2022-04" db="EMBL/GenBank/DDBJ databases">
        <title>Carnegiea gigantea Genome sequencing and assembly v2.</title>
        <authorList>
            <person name="Copetti D."/>
            <person name="Sanderson M.J."/>
            <person name="Burquez A."/>
            <person name="Wojciechowski M.F."/>
        </authorList>
    </citation>
    <scope>NUCLEOTIDE SEQUENCE</scope>
    <source>
        <strain evidence="2">SGP5-SGP5p</strain>
        <tissue evidence="2">Aerial part</tissue>
    </source>
</reference>
<dbReference type="EMBL" id="JAKOGI010000177">
    <property type="protein sequence ID" value="KAJ8441072.1"/>
    <property type="molecule type" value="Genomic_DNA"/>
</dbReference>
<dbReference type="AlphaFoldDB" id="A0A9Q1QGA0"/>